<dbReference type="OMA" id="HIAYCAH"/>
<sequence>MPPLAPNDRKPTAEDVELSAREPSTTFYDAAARSSLKSAELRPPTHAVDIPQTVSPPPMSGHISDSRLSLDGYPVTTRWKILLYLISKTAPWVMGGIFFMLFGIGLTQAVIFPEIYACPSSGTCDGSYDPNDNALQLLQSFITYWLQAGLMLASVGLLRLNAYQAWFILMQEGNTVKDLDLNLGAIRGSVADAFFLLFRKNNRLLSLFVLALLGVNTAISLVLGFSIVKQSGTKVVDITYNATSMFPNSDLDHLNSKVQLKAAQKAIVWALDNDTSHEGALRGSLVVPGDRSTQATNALPAGPKISGRFECEGFSNYTFDPDSSPHQWYINVADREFIANANMTLHVAMRFVNTAVTRYLWVSNTTGLIPNATTTEDGGLHIAYCAHWVEMEPEEPKKDGYDYLNANTAFTSGCDDGVGSDTCIADSVNNAILNWWGGRGTAFWHISCRGGILGPIPPSNDAEEYCPLTQELWKETTIAMLDGIMQTAPTSISSSQRLQTVVEDLDRQKWWLNAIIPAATFVLYLIGLAYTSHRSQGDLAFKKLSLDEVVRAAQTDHIHDLILTGQLTKTPVRYYSQVGFVDRHNQSSTY</sequence>
<feature type="transmembrane region" description="Helical" evidence="2">
    <location>
        <begin position="510"/>
        <end position="530"/>
    </location>
</feature>
<gene>
    <name evidence="3" type="ORF">AGABI1DRAFT_125905</name>
</gene>
<feature type="transmembrane region" description="Helical" evidence="2">
    <location>
        <begin position="204"/>
        <end position="228"/>
    </location>
</feature>
<keyword evidence="2" id="KW-1133">Transmembrane helix</keyword>
<proteinExistence type="predicted"/>
<evidence type="ECO:0000313" key="3">
    <source>
        <dbReference type="EMBL" id="EKM81523.1"/>
    </source>
</evidence>
<evidence type="ECO:0000256" key="1">
    <source>
        <dbReference type="SAM" id="MobiDB-lite"/>
    </source>
</evidence>
<feature type="transmembrane region" description="Helical" evidence="2">
    <location>
        <begin position="90"/>
        <end position="111"/>
    </location>
</feature>
<organism evidence="3 4">
    <name type="scientific">Agaricus bisporus var. burnettii (strain JB137-S8 / ATCC MYA-4627 / FGSC 10392)</name>
    <name type="common">White button mushroom</name>
    <dbReference type="NCBI Taxonomy" id="597362"/>
    <lineage>
        <taxon>Eukaryota</taxon>
        <taxon>Fungi</taxon>
        <taxon>Dikarya</taxon>
        <taxon>Basidiomycota</taxon>
        <taxon>Agaricomycotina</taxon>
        <taxon>Agaricomycetes</taxon>
        <taxon>Agaricomycetidae</taxon>
        <taxon>Agaricales</taxon>
        <taxon>Agaricineae</taxon>
        <taxon>Agaricaceae</taxon>
        <taxon>Agaricus</taxon>
    </lineage>
</organism>
<dbReference type="RefSeq" id="XP_007327423.1">
    <property type="nucleotide sequence ID" value="XM_007327361.1"/>
</dbReference>
<dbReference type="OrthoDB" id="3039026at2759"/>
<dbReference type="HOGENOM" id="CLU_462278_0_0_1"/>
<dbReference type="Proteomes" id="UP000008493">
    <property type="component" value="Unassembled WGS sequence"/>
</dbReference>
<keyword evidence="2" id="KW-0472">Membrane</keyword>
<dbReference type="AlphaFoldDB" id="K5XDW1"/>
<dbReference type="GeneID" id="18826403"/>
<accession>K5XDW1</accession>
<keyword evidence="4" id="KW-1185">Reference proteome</keyword>
<feature type="transmembrane region" description="Helical" evidence="2">
    <location>
        <begin position="141"/>
        <end position="160"/>
    </location>
</feature>
<dbReference type="KEGG" id="abp:AGABI1DRAFT125905"/>
<dbReference type="InParanoid" id="K5XDW1"/>
<evidence type="ECO:0000313" key="4">
    <source>
        <dbReference type="Proteomes" id="UP000008493"/>
    </source>
</evidence>
<protein>
    <submittedName>
        <fullName evidence="3">Uncharacterized protein</fullName>
    </submittedName>
</protein>
<feature type="region of interest" description="Disordered" evidence="1">
    <location>
        <begin position="1"/>
        <end position="23"/>
    </location>
</feature>
<keyword evidence="2" id="KW-0812">Transmembrane</keyword>
<name>K5XDW1_AGABU</name>
<evidence type="ECO:0000256" key="2">
    <source>
        <dbReference type="SAM" id="Phobius"/>
    </source>
</evidence>
<dbReference type="EMBL" id="JH971387">
    <property type="protein sequence ID" value="EKM81523.1"/>
    <property type="molecule type" value="Genomic_DNA"/>
</dbReference>
<reference evidence="4" key="1">
    <citation type="journal article" date="2012" name="Proc. Natl. Acad. Sci. U.S.A.">
        <title>Genome sequence of the button mushroom Agaricus bisporus reveals mechanisms governing adaptation to a humic-rich ecological niche.</title>
        <authorList>
            <person name="Morin E."/>
            <person name="Kohler A."/>
            <person name="Baker A.R."/>
            <person name="Foulongne-Oriol M."/>
            <person name="Lombard V."/>
            <person name="Nagy L.G."/>
            <person name="Ohm R.A."/>
            <person name="Patyshakuliyeva A."/>
            <person name="Brun A."/>
            <person name="Aerts A.L."/>
            <person name="Bailey A.M."/>
            <person name="Billette C."/>
            <person name="Coutinho P.M."/>
            <person name="Deakin G."/>
            <person name="Doddapaneni H."/>
            <person name="Floudas D."/>
            <person name="Grimwood J."/>
            <person name="Hilden K."/>
            <person name="Kuees U."/>
            <person name="LaButti K.M."/>
            <person name="Lapidus A."/>
            <person name="Lindquist E.A."/>
            <person name="Lucas S.M."/>
            <person name="Murat C."/>
            <person name="Riley R.W."/>
            <person name="Salamov A.A."/>
            <person name="Schmutz J."/>
            <person name="Subramanian V."/>
            <person name="Woesten H.A.B."/>
            <person name="Xu J."/>
            <person name="Eastwood D.C."/>
            <person name="Foster G.D."/>
            <person name="Sonnenberg A.S."/>
            <person name="Cullen D."/>
            <person name="de Vries R.P."/>
            <person name="Lundell T."/>
            <person name="Hibbett D.S."/>
            <person name="Henrissat B."/>
            <person name="Burton K.S."/>
            <person name="Kerrigan R.W."/>
            <person name="Challen M.P."/>
            <person name="Grigoriev I.V."/>
            <person name="Martin F."/>
        </authorList>
    </citation>
    <scope>NUCLEOTIDE SEQUENCE [LARGE SCALE GENOMIC DNA]</scope>
    <source>
        <strain evidence="4">JB137-S8 / ATCC MYA-4627 / FGSC 10392</strain>
    </source>
</reference>